<protein>
    <submittedName>
        <fullName evidence="1">Uncharacterized protein</fullName>
    </submittedName>
</protein>
<comment type="caution">
    <text evidence="1">The sequence shown here is derived from an EMBL/GenBank/DDBJ whole genome shotgun (WGS) entry which is preliminary data.</text>
</comment>
<evidence type="ECO:0000313" key="2">
    <source>
        <dbReference type="Proteomes" id="UP000800235"/>
    </source>
</evidence>
<dbReference type="EMBL" id="MU007025">
    <property type="protein sequence ID" value="KAF2432562.1"/>
    <property type="molecule type" value="Genomic_DNA"/>
</dbReference>
<organism evidence="1 2">
    <name type="scientific">Tothia fuscella</name>
    <dbReference type="NCBI Taxonomy" id="1048955"/>
    <lineage>
        <taxon>Eukaryota</taxon>
        <taxon>Fungi</taxon>
        <taxon>Dikarya</taxon>
        <taxon>Ascomycota</taxon>
        <taxon>Pezizomycotina</taxon>
        <taxon>Dothideomycetes</taxon>
        <taxon>Pleosporomycetidae</taxon>
        <taxon>Venturiales</taxon>
        <taxon>Cylindrosympodiaceae</taxon>
        <taxon>Tothia</taxon>
    </lineage>
</organism>
<keyword evidence="2" id="KW-1185">Reference proteome</keyword>
<gene>
    <name evidence="1" type="ORF">EJ08DRAFT_695324</name>
</gene>
<proteinExistence type="predicted"/>
<name>A0A9P4U142_9PEZI</name>
<dbReference type="Proteomes" id="UP000800235">
    <property type="component" value="Unassembled WGS sequence"/>
</dbReference>
<accession>A0A9P4U142</accession>
<evidence type="ECO:0000313" key="1">
    <source>
        <dbReference type="EMBL" id="KAF2432562.1"/>
    </source>
</evidence>
<reference evidence="1" key="1">
    <citation type="journal article" date="2020" name="Stud. Mycol.">
        <title>101 Dothideomycetes genomes: a test case for predicting lifestyles and emergence of pathogens.</title>
        <authorList>
            <person name="Haridas S."/>
            <person name="Albert R."/>
            <person name="Binder M."/>
            <person name="Bloem J."/>
            <person name="Labutti K."/>
            <person name="Salamov A."/>
            <person name="Andreopoulos B."/>
            <person name="Baker S."/>
            <person name="Barry K."/>
            <person name="Bills G."/>
            <person name="Bluhm B."/>
            <person name="Cannon C."/>
            <person name="Castanera R."/>
            <person name="Culley D."/>
            <person name="Daum C."/>
            <person name="Ezra D."/>
            <person name="Gonzalez J."/>
            <person name="Henrissat B."/>
            <person name="Kuo A."/>
            <person name="Liang C."/>
            <person name="Lipzen A."/>
            <person name="Lutzoni F."/>
            <person name="Magnuson J."/>
            <person name="Mondo S."/>
            <person name="Nolan M."/>
            <person name="Ohm R."/>
            <person name="Pangilinan J."/>
            <person name="Park H.-J."/>
            <person name="Ramirez L."/>
            <person name="Alfaro M."/>
            <person name="Sun H."/>
            <person name="Tritt A."/>
            <person name="Yoshinaga Y."/>
            <person name="Zwiers L.-H."/>
            <person name="Turgeon B."/>
            <person name="Goodwin S."/>
            <person name="Spatafora J."/>
            <person name="Crous P."/>
            <person name="Grigoriev I."/>
        </authorList>
    </citation>
    <scope>NUCLEOTIDE SEQUENCE</scope>
    <source>
        <strain evidence="1">CBS 130266</strain>
    </source>
</reference>
<dbReference type="AlphaFoldDB" id="A0A9P4U142"/>
<sequence>MSFKSISPEATNVPAAAILKTTTSSLAQPPAILSISTIKCNTLLAQIHQITIHSNAITSSSYNSSHSTINTTPPRSITTMSSLPNMVEFYYQEARIIYYRDAHTRYYREREMDIAIDIAKRLAAACLFPNREVFHEMVAGAMICSEFVRMGIWG</sequence>